<protein>
    <submittedName>
        <fullName evidence="1">Helicase-exonuclease AddAB subunit AddA</fullName>
    </submittedName>
</protein>
<reference evidence="1" key="1">
    <citation type="submission" date="2019-04" db="EMBL/GenBank/DDBJ databases">
        <title>Microbes associate with the intestines of laboratory mice.</title>
        <authorList>
            <person name="Navarre W."/>
            <person name="Wong E."/>
            <person name="Huang K."/>
            <person name="Tropini C."/>
            <person name="Ng K."/>
            <person name="Yu B."/>
        </authorList>
    </citation>
    <scope>NUCLEOTIDE SEQUENCE</scope>
    <source>
        <strain evidence="1">NM01_1-7b</strain>
    </source>
</reference>
<sequence length="1206" mass="138978">MEKQWTKEQQQVIELENRNLLVSAAAGSGKTAVLVERIIRKITDVSRPVDIDRLLIVTFTNAAAAEMRERIGLAIEKALERQPEHSHLQKQQTLLHNAQITTIHSFCLYVIRNFFHRIELDPDFRVAEEGELKLLKSDVLDQVLEEYYKEAKPEFLALSETIATGKNDLPLKETVLKLFEFAMSYPWVEEWLEDCKRPFQAKNMEEFESLPLAEELLSYFNSIAGQWALQMKICRNLSREEDGPLMYEELLTKEAQAMESIAKCRSYSQYYEKIRGFSFGRLPAARKFDGDPAKKERVQKLRNEVKNSVKKITEQFFFQSPEQMLWDMKKNRPSVDMLIQVTLSFMQKFAEKKREKNMMDFNDLEHFALKILVEDTAGKPSKTALELRKNYAEIMVDEYQDSNYVQETILKAVSKESEEIFNIFMVGDVKQSIYRFRMARPELFMEKYHTYTREESNCQRIDLHMNFRSRPEVLQRVNDIFYRIMKEDIGNITYDKEAALYPGAVFPEGEPGMFEPKLLVIEPEEENKDLKVQELEAKAVGLEIQKLMQTQQVTAQMPQKDHPGTLRPVRYSDMVILLRSMTGWADAFVKVLGEMGIPARAAAGTGYFSAVEVQTALNLLRILDNPRQDIPMASVLASPIVGLEGEELAVIRTSCPDGKFYQAVMEYAKTRAGEEQYTKGISESKLQKKLREFLCFVEKFRKKISYTPIHELLCQALEETGYQAYVSALPGGEIRQANLEMLIEKAIAYENTSYRGLFHFIRYMEQLQKYDVDFPLAEGEEAEDAVRIMSIHKSKGLEFPVVFVSGLGKMFNAQDIRERVVLHPGLGIGMDVVDLERRLRTPGLTRQFLARKVTMENIGEELRVLYVALTRAKEKLVLTGVLKKAEEKLETLQAIPTEDGFLTFLSRLNSNTFLQFLLLAASSMKDNLPVTLIKQRELEELEVQEAVQEGLTRIQLLAGLKEAQPEWEKRIEERFSYEYPYENEVTMQTKASVSEIKHRAMERFLEGETVLSVPITGMQQEDFQRYIPAFMEGVQEENLGAKRGTAMHRVLECYDFTRPLETLQGQLQEMEEQKQMERELLDLISIPALEKFLGTDLGIRMQEAAKQGKLYREKPFVMGKPASEVLEDSDSEEMILIQGIIDVFFEEPDGIVLLDYKTDQVKAAWELAGLYRAQLGLYQEAIERSVGKKVKERLLYSFCLGEVVPV</sequence>
<keyword evidence="1" id="KW-0378">Hydrolase</keyword>
<keyword evidence="1" id="KW-0067">ATP-binding</keyword>
<dbReference type="EMBL" id="SRYA01000002">
    <property type="protein sequence ID" value="TGY98116.1"/>
    <property type="molecule type" value="Genomic_DNA"/>
</dbReference>
<gene>
    <name evidence="1" type="primary">addA</name>
    <name evidence="1" type="ORF">E5329_01545</name>
</gene>
<name>A0AC61S297_9FIRM</name>
<evidence type="ECO:0000313" key="2">
    <source>
        <dbReference type="Proteomes" id="UP000304953"/>
    </source>
</evidence>
<evidence type="ECO:0000313" key="1">
    <source>
        <dbReference type="EMBL" id="TGY98116.1"/>
    </source>
</evidence>
<proteinExistence type="predicted"/>
<keyword evidence="1" id="KW-0347">Helicase</keyword>
<accession>A0AC61S297</accession>
<organism evidence="1 2">
    <name type="scientific">Petralouisia muris</name>
    <dbReference type="NCBI Taxonomy" id="3032872"/>
    <lineage>
        <taxon>Bacteria</taxon>
        <taxon>Bacillati</taxon>
        <taxon>Bacillota</taxon>
        <taxon>Clostridia</taxon>
        <taxon>Lachnospirales</taxon>
        <taxon>Lachnospiraceae</taxon>
        <taxon>Petralouisia</taxon>
    </lineage>
</organism>
<dbReference type="Proteomes" id="UP000304953">
    <property type="component" value="Unassembled WGS sequence"/>
</dbReference>
<comment type="caution">
    <text evidence="1">The sequence shown here is derived from an EMBL/GenBank/DDBJ whole genome shotgun (WGS) entry which is preliminary data.</text>
</comment>
<keyword evidence="2" id="KW-1185">Reference proteome</keyword>
<keyword evidence="1" id="KW-0547">Nucleotide-binding</keyword>